<protein>
    <recommendedName>
        <fullName evidence="4">Glycosyltransferase RgtA/B/C/D-like domain-containing protein</fullName>
    </recommendedName>
</protein>
<keyword evidence="1" id="KW-0472">Membrane</keyword>
<dbReference type="Proteomes" id="UP000177396">
    <property type="component" value="Unassembled WGS sequence"/>
</dbReference>
<keyword evidence="1" id="KW-0812">Transmembrane</keyword>
<feature type="transmembrane region" description="Helical" evidence="1">
    <location>
        <begin position="156"/>
        <end position="173"/>
    </location>
</feature>
<feature type="transmembrane region" description="Helical" evidence="1">
    <location>
        <begin position="371"/>
        <end position="390"/>
    </location>
</feature>
<sequence length="427" mass="50266">MNIKLRIRIIQLAVLFLTGLLYRLLFIKAFPQPFVFDQVQYQEYADSIKTYGLYAHSFRLYGYPLFLFLIEKFLGRGIFLGLYTWQIVQVLLDTITGLLVLGAARLLFKKLSIAVFSYVFYLINPFTSGYTGVMLPEVWAAFLFGLLYYLGIKFMLFGPTISAIFIGILLGFIPQVRPAYFLFSFTTLLLISIYIYKQFSKNISRICLVLLAISFIIPNIYTVWGNYRWFNQFSLMDVDNLSIENLYVSLFIERSIKIPSSIYEYPKEVQWAYSEYSYRKDTLAKRKATQDLFIQASIEEIKNNPLKFLIWRVEKMWYVWEKHYIFPYFNPQSPLLLAATYWGNLIMLSLFAVGYFIWAKRVLVKNKVGKWLFFFIGYPILFTMLANAFTSTEERYSLPVYPLIILFSGLGLYLFVNRKKEENNKLI</sequence>
<gene>
    <name evidence="2" type="ORF">A2153_05885</name>
</gene>
<name>A0A1F5YKD9_9BACT</name>
<feature type="transmembrane region" description="Helical" evidence="1">
    <location>
        <begin position="396"/>
        <end position="416"/>
    </location>
</feature>
<dbReference type="AlphaFoldDB" id="A0A1F5YKD9"/>
<accession>A0A1F5YKD9</accession>
<feature type="transmembrane region" description="Helical" evidence="1">
    <location>
        <begin position="12"/>
        <end position="31"/>
    </location>
</feature>
<evidence type="ECO:0000313" key="2">
    <source>
        <dbReference type="EMBL" id="OGG00678.1"/>
    </source>
</evidence>
<evidence type="ECO:0000313" key="3">
    <source>
        <dbReference type="Proteomes" id="UP000177396"/>
    </source>
</evidence>
<evidence type="ECO:0008006" key="4">
    <source>
        <dbReference type="Google" id="ProtNLM"/>
    </source>
</evidence>
<keyword evidence="1" id="KW-1133">Transmembrane helix</keyword>
<feature type="transmembrane region" description="Helical" evidence="1">
    <location>
        <begin position="128"/>
        <end position="149"/>
    </location>
</feature>
<feature type="transmembrane region" description="Helical" evidence="1">
    <location>
        <begin position="335"/>
        <end position="359"/>
    </location>
</feature>
<dbReference type="EMBL" id="MFJB01000019">
    <property type="protein sequence ID" value="OGG00678.1"/>
    <property type="molecule type" value="Genomic_DNA"/>
</dbReference>
<comment type="caution">
    <text evidence="2">The sequence shown here is derived from an EMBL/GenBank/DDBJ whole genome shotgun (WGS) entry which is preliminary data.</text>
</comment>
<feature type="transmembrane region" description="Helical" evidence="1">
    <location>
        <begin position="208"/>
        <end position="227"/>
    </location>
</feature>
<feature type="transmembrane region" description="Helical" evidence="1">
    <location>
        <begin position="179"/>
        <end position="196"/>
    </location>
</feature>
<proteinExistence type="predicted"/>
<evidence type="ECO:0000256" key="1">
    <source>
        <dbReference type="SAM" id="Phobius"/>
    </source>
</evidence>
<organism evidence="2 3">
    <name type="scientific">Candidatus Gottesmanbacteria bacterium RBG_16_38_7b</name>
    <dbReference type="NCBI Taxonomy" id="1798372"/>
    <lineage>
        <taxon>Bacteria</taxon>
        <taxon>Candidatus Gottesmaniibacteriota</taxon>
    </lineage>
</organism>
<reference evidence="2 3" key="1">
    <citation type="journal article" date="2016" name="Nat. Commun.">
        <title>Thousands of microbial genomes shed light on interconnected biogeochemical processes in an aquifer system.</title>
        <authorList>
            <person name="Anantharaman K."/>
            <person name="Brown C.T."/>
            <person name="Hug L.A."/>
            <person name="Sharon I."/>
            <person name="Castelle C.J."/>
            <person name="Probst A.J."/>
            <person name="Thomas B.C."/>
            <person name="Singh A."/>
            <person name="Wilkins M.J."/>
            <person name="Karaoz U."/>
            <person name="Brodie E.L."/>
            <person name="Williams K.H."/>
            <person name="Hubbard S.S."/>
            <person name="Banfield J.F."/>
        </authorList>
    </citation>
    <scope>NUCLEOTIDE SEQUENCE [LARGE SCALE GENOMIC DNA]</scope>
</reference>